<dbReference type="Gene3D" id="3.40.960.10">
    <property type="entry name" value="VSR Endonuclease"/>
    <property type="match status" value="1"/>
</dbReference>
<dbReference type="EMBL" id="BLKZ01000002">
    <property type="protein sequence ID" value="GFG93364.1"/>
    <property type="molecule type" value="Genomic_DNA"/>
</dbReference>
<organism evidence="2 3">
    <name type="scientific">Mycobacterium bourgelatii</name>
    <dbReference type="NCBI Taxonomy" id="1273442"/>
    <lineage>
        <taxon>Bacteria</taxon>
        <taxon>Bacillati</taxon>
        <taxon>Actinomycetota</taxon>
        <taxon>Actinomycetes</taxon>
        <taxon>Mycobacteriales</taxon>
        <taxon>Mycobacteriaceae</taxon>
        <taxon>Mycobacterium</taxon>
    </lineage>
</organism>
<name>A0A7I9YXC0_MYCBU</name>
<dbReference type="RefSeq" id="WP_163719150.1">
    <property type="nucleotide sequence ID" value="NZ_BLKZ01000002.1"/>
</dbReference>
<dbReference type="Proteomes" id="UP000465360">
    <property type="component" value="Unassembled WGS sequence"/>
</dbReference>
<dbReference type="Pfam" id="PF04480">
    <property type="entry name" value="DUF559"/>
    <property type="match status" value="1"/>
</dbReference>
<dbReference type="SUPFAM" id="SSF52980">
    <property type="entry name" value="Restriction endonuclease-like"/>
    <property type="match status" value="1"/>
</dbReference>
<evidence type="ECO:0000313" key="2">
    <source>
        <dbReference type="EMBL" id="GFG93364.1"/>
    </source>
</evidence>
<accession>A0A7I9YXC0</accession>
<dbReference type="InterPro" id="IPR011335">
    <property type="entry name" value="Restrct_endonuc-II-like"/>
</dbReference>
<dbReference type="AlphaFoldDB" id="A0A7I9YXC0"/>
<feature type="domain" description="DUF559" evidence="1">
    <location>
        <begin position="217"/>
        <end position="268"/>
    </location>
</feature>
<gene>
    <name evidence="2" type="ORF">MBOU_54060</name>
</gene>
<reference evidence="2 3" key="1">
    <citation type="journal article" date="2019" name="Emerg. Microbes Infect.">
        <title>Comprehensive subspecies identification of 175 nontuberculous mycobacteria species based on 7547 genomic profiles.</title>
        <authorList>
            <person name="Matsumoto Y."/>
            <person name="Kinjo T."/>
            <person name="Motooka D."/>
            <person name="Nabeya D."/>
            <person name="Jung N."/>
            <person name="Uechi K."/>
            <person name="Horii T."/>
            <person name="Iida T."/>
            <person name="Fujita J."/>
            <person name="Nakamura S."/>
        </authorList>
    </citation>
    <scope>NUCLEOTIDE SEQUENCE [LARGE SCALE GENOMIC DNA]</scope>
    <source>
        <strain evidence="2 3">JCM 30725</strain>
    </source>
</reference>
<comment type="caution">
    <text evidence="2">The sequence shown here is derived from an EMBL/GenBank/DDBJ whole genome shotgun (WGS) entry which is preliminary data.</text>
</comment>
<keyword evidence="3" id="KW-1185">Reference proteome</keyword>
<protein>
    <recommendedName>
        <fullName evidence="1">DUF559 domain-containing protein</fullName>
    </recommendedName>
</protein>
<evidence type="ECO:0000259" key="1">
    <source>
        <dbReference type="Pfam" id="PF04480"/>
    </source>
</evidence>
<sequence length="287" mass="32379">MALVCGKEQVFIGKDAVTNGDLTRYELQRWYRPFFPGIYTPKEHTLTLRDRTVGAWLWSGRKAVIAGAAASALHGAQWVDHDTPIELIWTNTRPPQGIAARDATLCEDEITRRVGLPVTTVARTAYDLGRQLPRGEAVARLDALMYATSFSIEDVLPLAKRYTGARGTQRLLNILPLVDGGAASPKETWLRLLLIDAGFPTPETQIPVSENLWAVGVVDMGWERYKIGVEYDGDQHRTDRRRYVGDLKRLRKLERLGWIIIRVINEDKPDEIVALVREALLSRGWRP</sequence>
<proteinExistence type="predicted"/>
<evidence type="ECO:0000313" key="3">
    <source>
        <dbReference type="Proteomes" id="UP000465360"/>
    </source>
</evidence>
<dbReference type="InterPro" id="IPR007569">
    <property type="entry name" value="DUF559"/>
</dbReference>